<gene>
    <name evidence="14" type="ORF">JGI23_00985</name>
</gene>
<keyword evidence="9" id="KW-0378">Hydrolase</keyword>
<dbReference type="PANTHER" id="PTHR11533:SF174">
    <property type="entry name" value="PUROMYCIN-SENSITIVE AMINOPEPTIDASE-RELATED"/>
    <property type="match status" value="1"/>
</dbReference>
<comment type="similarity">
    <text evidence="3">Belongs to the peptidase M1 family.</text>
</comment>
<dbReference type="InterPro" id="IPR050344">
    <property type="entry name" value="Peptidase_M1_aminopeptidases"/>
</dbReference>
<dbReference type="Proteomes" id="UP000199197">
    <property type="component" value="Unassembled WGS sequence"/>
</dbReference>
<reference evidence="15" key="1">
    <citation type="submission" date="2015-11" db="EMBL/GenBank/DDBJ databases">
        <authorList>
            <person name="Varghese N."/>
        </authorList>
    </citation>
    <scope>NUCLEOTIDE SEQUENCE [LARGE SCALE GENOMIC DNA]</scope>
    <source>
        <strain evidence="15">JGI-23</strain>
    </source>
</reference>
<dbReference type="SUPFAM" id="SSF55486">
    <property type="entry name" value="Metalloproteases ('zincins'), catalytic domain"/>
    <property type="match status" value="1"/>
</dbReference>
<evidence type="ECO:0000256" key="6">
    <source>
        <dbReference type="ARBA" id="ARBA00022438"/>
    </source>
</evidence>
<dbReference type="GO" id="GO:0005615">
    <property type="term" value="C:extracellular space"/>
    <property type="evidence" value="ECO:0007669"/>
    <property type="project" value="TreeGrafter"/>
</dbReference>
<keyword evidence="11" id="KW-0482">Metalloprotease</keyword>
<evidence type="ECO:0000256" key="8">
    <source>
        <dbReference type="ARBA" id="ARBA00022723"/>
    </source>
</evidence>
<evidence type="ECO:0000313" key="14">
    <source>
        <dbReference type="EMBL" id="CUT01107.1"/>
    </source>
</evidence>
<dbReference type="RefSeq" id="WP_092349381.1">
    <property type="nucleotide sequence ID" value="NZ_CZVW01000008.1"/>
</dbReference>
<dbReference type="InterPro" id="IPR045357">
    <property type="entry name" value="Aminopeptidase_N-like_N"/>
</dbReference>
<dbReference type="GO" id="GO:0005737">
    <property type="term" value="C:cytoplasm"/>
    <property type="evidence" value="ECO:0007669"/>
    <property type="project" value="TreeGrafter"/>
</dbReference>
<comment type="cofactor">
    <cofactor evidence="2">
        <name>Zn(2+)</name>
        <dbReference type="ChEBI" id="CHEBI:29105"/>
    </cofactor>
</comment>
<dbReference type="PRINTS" id="PR00756">
    <property type="entry name" value="ALADIPTASE"/>
</dbReference>
<dbReference type="InterPro" id="IPR026444">
    <property type="entry name" value="Secre_tail"/>
</dbReference>
<dbReference type="InterPro" id="IPR042097">
    <property type="entry name" value="Aminopeptidase_N-like_N_sf"/>
</dbReference>
<keyword evidence="7" id="KW-0645">Protease</keyword>
<dbReference type="Pfam" id="PF01433">
    <property type="entry name" value="Peptidase_M1"/>
    <property type="match status" value="1"/>
</dbReference>
<dbReference type="GO" id="GO:0043171">
    <property type="term" value="P:peptide catabolic process"/>
    <property type="evidence" value="ECO:0007669"/>
    <property type="project" value="TreeGrafter"/>
</dbReference>
<keyword evidence="8" id="KW-0479">Metal-binding</keyword>
<dbReference type="SUPFAM" id="SSF63737">
    <property type="entry name" value="Leukotriene A4 hydrolase N-terminal domain"/>
    <property type="match status" value="1"/>
</dbReference>
<dbReference type="PANTHER" id="PTHR11533">
    <property type="entry name" value="PROTEASE M1 ZINC METALLOPROTEASE"/>
    <property type="match status" value="1"/>
</dbReference>
<dbReference type="AlphaFoldDB" id="A0A0N7MXD1"/>
<evidence type="ECO:0000313" key="15">
    <source>
        <dbReference type="Proteomes" id="UP000199197"/>
    </source>
</evidence>
<evidence type="ECO:0000256" key="7">
    <source>
        <dbReference type="ARBA" id="ARBA00022670"/>
    </source>
</evidence>
<dbReference type="GO" id="GO:0016020">
    <property type="term" value="C:membrane"/>
    <property type="evidence" value="ECO:0007669"/>
    <property type="project" value="TreeGrafter"/>
</dbReference>
<dbReference type="GO" id="GO:0070006">
    <property type="term" value="F:metalloaminopeptidase activity"/>
    <property type="evidence" value="ECO:0007669"/>
    <property type="project" value="TreeGrafter"/>
</dbReference>
<name>A0A0N7MXD1_9BACT</name>
<organism evidence="14 15">
    <name type="scientific">Candidatus Chryseopegocella kryptomonas</name>
    <dbReference type="NCBI Taxonomy" id="1633643"/>
    <lineage>
        <taxon>Bacteria</taxon>
        <taxon>Pseudomonadati</taxon>
        <taxon>Candidatus Kryptoniota</taxon>
        <taxon>Candidatus Chryseopegocella</taxon>
    </lineage>
</organism>
<evidence type="ECO:0000256" key="3">
    <source>
        <dbReference type="ARBA" id="ARBA00010136"/>
    </source>
</evidence>
<evidence type="ECO:0000256" key="11">
    <source>
        <dbReference type="ARBA" id="ARBA00023049"/>
    </source>
</evidence>
<dbReference type="EMBL" id="CZVW01000008">
    <property type="protein sequence ID" value="CUT01107.1"/>
    <property type="molecule type" value="Genomic_DNA"/>
</dbReference>
<dbReference type="CDD" id="cd09603">
    <property type="entry name" value="M1_APN_like"/>
    <property type="match status" value="1"/>
</dbReference>
<dbReference type="Pfam" id="PF17900">
    <property type="entry name" value="Peptidase_M1_N"/>
    <property type="match status" value="1"/>
</dbReference>
<dbReference type="NCBIfam" id="TIGR04183">
    <property type="entry name" value="Por_Secre_tail"/>
    <property type="match status" value="1"/>
</dbReference>
<evidence type="ECO:0000256" key="10">
    <source>
        <dbReference type="ARBA" id="ARBA00022833"/>
    </source>
</evidence>
<sequence length="652" mass="76662">MQTIEKFLKIFWAIFLFQSLSLADVKHEFYILHYEIYIDLYNGLVQRNGFYRGYVLIKLATNQSLNEINIHAVSGVIQVDSILVQNQKLIFQQNQDNLKIFLPRIFSASETLNVLIYFRRESNFDRGFYFYRKDEVVPNLPSDIAYTMTEPSDSRYWFPCYDEPWDKATVDVIVKVRKNFLVASNGLLIRDEVLGDERTFHWRSLFPMSTYLITFATSEYITFSHWYRRISNPDDSIEVKYYVWREDSAKAGNAFKNVVDMMKFFSEKFGEYPFEKYGMVAVYPFGYGGMEHQTMTTIHRRWLDGNYEGGIAHELAHQWWGDLVTCENWSEIWLNEGFASYGDALYTEYKYGVENFKAKLQSWAIYYFFEDSIIRYSIYNPPPQKLFGTAVYFKGAWVLHMLRNLIGDSLFFSVLKEWGKRYAYSTGTTQKFIQVVNDITGEDFNWFFEQWVYNSGYPVFDYNVWVSNDDSLSLIFQVRQIQKNSRVFKVPIEIKIQAGDLDTLLTFWNYTIDTVYSVKFKILNAIGGVKVQFDPKNKILKKVESAVSNAGEIYLSMPYSFKLYQNYPNPFNTSTEITFEIWGSGVWDCEVNVYDVLGRKIREIFSGKVEAGRYRVNFVADGLPSGVYFYELVISGDAKKFYRDIRKMVLVK</sequence>
<dbReference type="Gene3D" id="2.60.40.1730">
    <property type="entry name" value="tricorn interacting facor f3 domain"/>
    <property type="match status" value="1"/>
</dbReference>
<keyword evidence="6" id="KW-0031">Aminopeptidase</keyword>
<evidence type="ECO:0000256" key="9">
    <source>
        <dbReference type="ARBA" id="ARBA00022801"/>
    </source>
</evidence>
<feature type="domain" description="Aminopeptidase N-like N-terminal" evidence="13">
    <location>
        <begin position="34"/>
        <end position="212"/>
    </location>
</feature>
<dbReference type="EC" id="3.4.11.2" evidence="4"/>
<keyword evidence="10" id="KW-0862">Zinc</keyword>
<evidence type="ECO:0000259" key="12">
    <source>
        <dbReference type="Pfam" id="PF01433"/>
    </source>
</evidence>
<dbReference type="GO" id="GO:0042277">
    <property type="term" value="F:peptide binding"/>
    <property type="evidence" value="ECO:0007669"/>
    <property type="project" value="TreeGrafter"/>
</dbReference>
<protein>
    <recommendedName>
        <fullName evidence="5">Aminopeptidase N</fullName>
        <ecNumber evidence="4">3.4.11.2</ecNumber>
    </recommendedName>
</protein>
<evidence type="ECO:0000256" key="5">
    <source>
        <dbReference type="ARBA" id="ARBA00015611"/>
    </source>
</evidence>
<proteinExistence type="inferred from homology"/>
<evidence type="ECO:0000256" key="2">
    <source>
        <dbReference type="ARBA" id="ARBA00001947"/>
    </source>
</evidence>
<comment type="catalytic activity">
    <reaction evidence="1">
        <text>Release of an N-terminal amino acid, Xaa-|-Yaa- from a peptide, amide or arylamide. Xaa is preferably Ala, but may be most amino acids including Pro (slow action). When a terminal hydrophobic residue is followed by a prolyl residue, the two may be released as an intact Xaa-Pro dipeptide.</text>
        <dbReference type="EC" id="3.4.11.2"/>
    </reaction>
</comment>
<dbReference type="InterPro" id="IPR001930">
    <property type="entry name" value="Peptidase_M1"/>
</dbReference>
<evidence type="ECO:0000256" key="4">
    <source>
        <dbReference type="ARBA" id="ARBA00012564"/>
    </source>
</evidence>
<dbReference type="GO" id="GO:0016285">
    <property type="term" value="F:alanyl aminopeptidase activity"/>
    <property type="evidence" value="ECO:0007669"/>
    <property type="project" value="UniProtKB-EC"/>
</dbReference>
<dbReference type="InterPro" id="IPR027268">
    <property type="entry name" value="Peptidase_M4/M1_CTD_sf"/>
</dbReference>
<keyword evidence="15" id="KW-1185">Reference proteome</keyword>
<evidence type="ECO:0000259" key="13">
    <source>
        <dbReference type="Pfam" id="PF17900"/>
    </source>
</evidence>
<dbReference type="InterPro" id="IPR014782">
    <property type="entry name" value="Peptidase_M1_dom"/>
</dbReference>
<accession>A0A0N7MXD1</accession>
<dbReference type="GO" id="GO:0006508">
    <property type="term" value="P:proteolysis"/>
    <property type="evidence" value="ECO:0007669"/>
    <property type="project" value="UniProtKB-KW"/>
</dbReference>
<evidence type="ECO:0000256" key="1">
    <source>
        <dbReference type="ARBA" id="ARBA00000098"/>
    </source>
</evidence>
<dbReference type="Gene3D" id="1.10.390.10">
    <property type="entry name" value="Neutral Protease Domain 2"/>
    <property type="match status" value="1"/>
</dbReference>
<feature type="domain" description="Peptidase M1 membrane alanine aminopeptidase" evidence="12">
    <location>
        <begin position="254"/>
        <end position="451"/>
    </location>
</feature>
<dbReference type="GO" id="GO:0008270">
    <property type="term" value="F:zinc ion binding"/>
    <property type="evidence" value="ECO:0007669"/>
    <property type="project" value="InterPro"/>
</dbReference>